<dbReference type="OrthoDB" id="15460at2"/>
<gene>
    <name evidence="2" type="ORF">SAMN06265182_1166</name>
</gene>
<dbReference type="RefSeq" id="WP_097000341.1">
    <property type="nucleotide sequence ID" value="NZ_OBEI01000004.1"/>
</dbReference>
<protein>
    <submittedName>
        <fullName evidence="2">Uncharacterized protein</fullName>
    </submittedName>
</protein>
<evidence type="ECO:0000313" key="3">
    <source>
        <dbReference type="Proteomes" id="UP000219036"/>
    </source>
</evidence>
<keyword evidence="3" id="KW-1185">Reference proteome</keyword>
<keyword evidence="1" id="KW-0472">Membrane</keyword>
<evidence type="ECO:0000256" key="1">
    <source>
        <dbReference type="SAM" id="Phobius"/>
    </source>
</evidence>
<feature type="transmembrane region" description="Helical" evidence="1">
    <location>
        <begin position="6"/>
        <end position="25"/>
    </location>
</feature>
<keyword evidence="1" id="KW-1133">Transmembrane helix</keyword>
<accession>A0A285NF27</accession>
<dbReference type="Proteomes" id="UP000219036">
    <property type="component" value="Unassembled WGS sequence"/>
</dbReference>
<sequence>MENKGLIVVLLVLTLSIGGLAYFLYEKVYKNEYRYYKGEIRKTPKYYKAKPENAPNYYKGSLNKVPNYYKKNVEDMPNYYKPKGSVKEKDRANLIRSIKENW</sequence>
<keyword evidence="1" id="KW-0812">Transmembrane</keyword>
<evidence type="ECO:0000313" key="2">
    <source>
        <dbReference type="EMBL" id="SNZ08114.1"/>
    </source>
</evidence>
<dbReference type="AlphaFoldDB" id="A0A285NF27"/>
<name>A0A285NF27_9AQUI</name>
<dbReference type="EMBL" id="OBEI01000004">
    <property type="protein sequence ID" value="SNZ08114.1"/>
    <property type="molecule type" value="Genomic_DNA"/>
</dbReference>
<reference evidence="3" key="1">
    <citation type="submission" date="2017-09" db="EMBL/GenBank/DDBJ databases">
        <authorList>
            <person name="Varghese N."/>
            <person name="Submissions S."/>
        </authorList>
    </citation>
    <scope>NUCLEOTIDE SEQUENCE [LARGE SCALE GENOMIC DNA]</scope>
    <source>
        <strain evidence="3">DSM 15103</strain>
    </source>
</reference>
<organism evidence="2 3">
    <name type="scientific">Persephonella hydrogeniphila</name>
    <dbReference type="NCBI Taxonomy" id="198703"/>
    <lineage>
        <taxon>Bacteria</taxon>
        <taxon>Pseudomonadati</taxon>
        <taxon>Aquificota</taxon>
        <taxon>Aquificia</taxon>
        <taxon>Aquificales</taxon>
        <taxon>Hydrogenothermaceae</taxon>
        <taxon>Persephonella</taxon>
    </lineage>
</organism>
<proteinExistence type="predicted"/>